<dbReference type="Pfam" id="PF08264">
    <property type="entry name" value="Anticodon_1"/>
    <property type="match status" value="1"/>
</dbReference>
<comment type="function">
    <text evidence="8">Catalyzes the attachment of valine to tRNA(Val). As ValRS can inadvertently accommodate and process structurally similar amino acids such as threonine, to avoid such errors, it has a 'posttransfer' editing activity that hydrolyzes mischarged Thr-tRNA(Val) in a tRNA-dependent manner.</text>
</comment>
<evidence type="ECO:0000256" key="2">
    <source>
        <dbReference type="ARBA" id="ARBA00022598"/>
    </source>
</evidence>
<dbReference type="InterPro" id="IPR019499">
    <property type="entry name" value="Val-tRNA_synth_tRNA-bd"/>
</dbReference>
<keyword evidence="1 8" id="KW-0963">Cytoplasm</keyword>
<dbReference type="Gene3D" id="3.90.740.10">
    <property type="entry name" value="Valyl/Leucyl/Isoleucyl-tRNA synthetase, editing domain"/>
    <property type="match status" value="1"/>
</dbReference>
<evidence type="ECO:0000256" key="1">
    <source>
        <dbReference type="ARBA" id="ARBA00022490"/>
    </source>
</evidence>
<evidence type="ECO:0000259" key="11">
    <source>
        <dbReference type="Pfam" id="PF10458"/>
    </source>
</evidence>
<comment type="caution">
    <text evidence="12">The sequence shown here is derived from an EMBL/GenBank/DDBJ whole genome shotgun (WGS) entry which is preliminary data.</text>
</comment>
<sequence>MLDNRFDPAAVEDRIYRTWVEADAFKAGRPERAGADPYCIVIPPPNVTGSLHMGHALNNTLQDILCRFERMRGKDVLWQVGTDHAGIATQMVVERQLAERQLPGRREMGRGPFVDRVWAWKDESGGTIINQLKKLGASCDWSRERFTMDEGLSRAVVKVFVQLYKEGLIYKDKRLVNWDPKFQSAISDLEVLQVEVKGHLWHFRYPLADGVTYQHPIVFDEDGQPFEFETRDYIVVATTRPETMLGDTAVAVHPEDPRYQGLVAAGAKVRLPLVGRLIPIVADTYSDPTKGTGAVKITPAHDFNDFEVGRRHALAMINVLDAEARLALKGNAEFLDDAAPGADLDIVLALDGQSREAARKAVVALFEERGLVDKIEPHTNMVPHGDRSNVVIEPWLTDQWYVDAHTLAQPALAAVREGATSFVPKNWEKTYFDWLENIQPWCVSRQLWWGHQIPAWYGPDGTVFVEETEEAAVASALAHCVQAGIITDEEARELAGDPDRRAALITRDEDVLDTWFSSALWPFSTLGWPDETSELKRFYPTSVLITGFDIIFFWVARMMMMGLHFMDGEVPFKDIYIHALVRDEKGAKMSKSKGNVIDPLSLVDQYGADALRFTLAAMAAQGRDIKLATSRVEGYRNFATKLWNAARFAELNECRRDPAFDPRNAESTLNRWIISETQKAGAEITAALEAYRFNEAAGAAYRFVWNIFCDWYLELAKPVFMSEGSGWKGETRATTAFVLDEILKLLHPFMPFLTEELWARTAETGAPRTGLLVLAPWSSLTGLDAPQAEAEIGWLIELVMEIRSVRAEMNVPAGAQIPLVLVGASEEAKARIVVWHDVLVRLARLSGVAFEMEAPAGSVQVVVRSETAALPLAGIIDMDAEAARLAKELAKAMDDVAKVDAKLGNADFIKRAPEEVIEEQRERRETAQARAARIREALVRLSKAA</sequence>
<dbReference type="InterPro" id="IPR002303">
    <property type="entry name" value="Valyl-tRNA_ligase"/>
</dbReference>
<evidence type="ECO:0000256" key="6">
    <source>
        <dbReference type="ARBA" id="ARBA00023146"/>
    </source>
</evidence>
<dbReference type="EMBL" id="JAUSVR010000011">
    <property type="protein sequence ID" value="MDQ0512290.1"/>
    <property type="molecule type" value="Genomic_DNA"/>
</dbReference>
<dbReference type="Gene3D" id="1.10.730.10">
    <property type="entry name" value="Isoleucyl-tRNA Synthetase, Domain 1"/>
    <property type="match status" value="1"/>
</dbReference>
<feature type="short sequence motif" description="'HIGH' region" evidence="8">
    <location>
        <begin position="45"/>
        <end position="55"/>
    </location>
</feature>
<dbReference type="Gene3D" id="1.10.287.380">
    <property type="entry name" value="Valyl-tRNA synthetase, C-terminal domain"/>
    <property type="match status" value="1"/>
</dbReference>
<dbReference type="InterPro" id="IPR009008">
    <property type="entry name" value="Val/Leu/Ile-tRNA-synth_edit"/>
</dbReference>
<evidence type="ECO:0000256" key="4">
    <source>
        <dbReference type="ARBA" id="ARBA00022840"/>
    </source>
</evidence>
<reference evidence="12 13" key="1">
    <citation type="submission" date="2023-07" db="EMBL/GenBank/DDBJ databases">
        <title>Genomic Encyclopedia of Type Strains, Phase IV (KMG-IV): sequencing the most valuable type-strain genomes for metagenomic binning, comparative biology and taxonomic classification.</title>
        <authorList>
            <person name="Goeker M."/>
        </authorList>
    </citation>
    <scope>NUCLEOTIDE SEQUENCE [LARGE SCALE GENOMIC DNA]</scope>
    <source>
        <strain evidence="12 13">DSM 15561</strain>
    </source>
</reference>
<dbReference type="InterPro" id="IPR001412">
    <property type="entry name" value="aa-tRNA-synth_I_CS"/>
</dbReference>
<dbReference type="InterPro" id="IPR013155">
    <property type="entry name" value="M/V/L/I-tRNA-synth_anticd-bd"/>
</dbReference>
<dbReference type="PANTHER" id="PTHR11946:SF93">
    <property type="entry name" value="VALINE--TRNA LIGASE, CHLOROPLASTIC_MITOCHONDRIAL 2"/>
    <property type="match status" value="1"/>
</dbReference>
<dbReference type="Gene3D" id="3.40.50.620">
    <property type="entry name" value="HUPs"/>
    <property type="match status" value="2"/>
</dbReference>
<keyword evidence="3 8" id="KW-0547">Nucleotide-binding</keyword>
<keyword evidence="5 8" id="KW-0648">Protein biosynthesis</keyword>
<dbReference type="Pfam" id="PF00133">
    <property type="entry name" value="tRNA-synt_1"/>
    <property type="match status" value="1"/>
</dbReference>
<comment type="catalytic activity">
    <reaction evidence="7 8">
        <text>tRNA(Val) + L-valine + ATP = L-valyl-tRNA(Val) + AMP + diphosphate</text>
        <dbReference type="Rhea" id="RHEA:10704"/>
        <dbReference type="Rhea" id="RHEA-COMP:9672"/>
        <dbReference type="Rhea" id="RHEA-COMP:9708"/>
        <dbReference type="ChEBI" id="CHEBI:30616"/>
        <dbReference type="ChEBI" id="CHEBI:33019"/>
        <dbReference type="ChEBI" id="CHEBI:57762"/>
        <dbReference type="ChEBI" id="CHEBI:78442"/>
        <dbReference type="ChEBI" id="CHEBI:78537"/>
        <dbReference type="ChEBI" id="CHEBI:456215"/>
        <dbReference type="EC" id="6.1.1.9"/>
    </reaction>
</comment>
<dbReference type="PRINTS" id="PR00986">
    <property type="entry name" value="TRNASYNTHVAL"/>
</dbReference>
<evidence type="ECO:0000259" key="9">
    <source>
        <dbReference type="Pfam" id="PF00133"/>
    </source>
</evidence>
<dbReference type="Pfam" id="PF10458">
    <property type="entry name" value="Val_tRNA-synt_C"/>
    <property type="match status" value="1"/>
</dbReference>
<dbReference type="InterPro" id="IPR010978">
    <property type="entry name" value="tRNA-bd_arm"/>
</dbReference>
<comment type="similarity">
    <text evidence="8">Belongs to the class-I aminoacyl-tRNA synthetase family. ValS type 1 subfamily.</text>
</comment>
<comment type="domain">
    <text evidence="8">The C-terminal coiled-coil domain is crucial for aminoacylation activity.</text>
</comment>
<dbReference type="CDD" id="cd00817">
    <property type="entry name" value="ValRS_core"/>
    <property type="match status" value="1"/>
</dbReference>
<dbReference type="SUPFAM" id="SSF47323">
    <property type="entry name" value="Anticodon-binding domain of a subclass of class I aminoacyl-tRNA synthetases"/>
    <property type="match status" value="1"/>
</dbReference>
<accession>A0ABU0LUC8</accession>
<dbReference type="InterPro" id="IPR033705">
    <property type="entry name" value="Anticodon_Ia_Val"/>
</dbReference>
<keyword evidence="6 8" id="KW-0030">Aminoacyl-tRNA synthetase</keyword>
<feature type="binding site" evidence="8">
    <location>
        <position position="591"/>
    </location>
    <ligand>
        <name>ATP</name>
        <dbReference type="ChEBI" id="CHEBI:30616"/>
    </ligand>
</feature>
<evidence type="ECO:0000256" key="5">
    <source>
        <dbReference type="ARBA" id="ARBA00022917"/>
    </source>
</evidence>
<dbReference type="SUPFAM" id="SSF52374">
    <property type="entry name" value="Nucleotidylyl transferase"/>
    <property type="match status" value="1"/>
</dbReference>
<dbReference type="NCBIfam" id="TIGR00422">
    <property type="entry name" value="valS"/>
    <property type="match status" value="1"/>
</dbReference>
<dbReference type="InterPro" id="IPR037118">
    <property type="entry name" value="Val-tRNA_synth_C_sf"/>
</dbReference>
<evidence type="ECO:0000259" key="10">
    <source>
        <dbReference type="Pfam" id="PF08264"/>
    </source>
</evidence>
<comment type="domain">
    <text evidence="8">ValRS has two distinct active sites: one for aminoacylation and one for editing. The misactivated threonine is translocated from the active site to the editing site.</text>
</comment>
<evidence type="ECO:0000256" key="7">
    <source>
        <dbReference type="ARBA" id="ARBA00047552"/>
    </source>
</evidence>
<dbReference type="InterPro" id="IPR009080">
    <property type="entry name" value="tRNAsynth_Ia_anticodon-bd"/>
</dbReference>
<protein>
    <recommendedName>
        <fullName evidence="8">Valine--tRNA ligase</fullName>
        <ecNumber evidence="8">6.1.1.9</ecNumber>
    </recommendedName>
    <alternativeName>
        <fullName evidence="8">Valyl-tRNA synthetase</fullName>
        <shortName evidence="8">ValRS</shortName>
    </alternativeName>
</protein>
<comment type="subcellular location">
    <subcellularLocation>
        <location evidence="8">Cytoplasm</location>
    </subcellularLocation>
</comment>
<dbReference type="HAMAP" id="MF_02004">
    <property type="entry name" value="Val_tRNA_synth_type1"/>
    <property type="match status" value="1"/>
</dbReference>
<name>A0ABU0LUC8_9HYPH</name>
<keyword evidence="2 8" id="KW-0436">Ligase</keyword>
<dbReference type="SUPFAM" id="SSF50677">
    <property type="entry name" value="ValRS/IleRS/LeuRS editing domain"/>
    <property type="match status" value="1"/>
</dbReference>
<dbReference type="SUPFAM" id="SSF46589">
    <property type="entry name" value="tRNA-binding arm"/>
    <property type="match status" value="1"/>
</dbReference>
<feature type="domain" description="Aminoacyl-tRNA synthetase class Ia" evidence="9">
    <location>
        <begin position="15"/>
        <end position="627"/>
    </location>
</feature>
<dbReference type="GO" id="GO:0004832">
    <property type="term" value="F:valine-tRNA ligase activity"/>
    <property type="evidence" value="ECO:0007669"/>
    <property type="project" value="UniProtKB-EC"/>
</dbReference>
<comment type="subunit">
    <text evidence="8">Monomer.</text>
</comment>
<evidence type="ECO:0000313" key="12">
    <source>
        <dbReference type="EMBL" id="MDQ0512290.1"/>
    </source>
</evidence>
<keyword evidence="13" id="KW-1185">Reference proteome</keyword>
<evidence type="ECO:0000256" key="8">
    <source>
        <dbReference type="HAMAP-Rule" id="MF_02004"/>
    </source>
</evidence>
<dbReference type="RefSeq" id="WP_306890969.1">
    <property type="nucleotide sequence ID" value="NZ_JAUSVR010000011.1"/>
</dbReference>
<keyword evidence="8" id="KW-0175">Coiled coil</keyword>
<dbReference type="PROSITE" id="PS00178">
    <property type="entry name" value="AA_TRNA_LIGASE_I"/>
    <property type="match status" value="1"/>
</dbReference>
<dbReference type="CDD" id="cd07962">
    <property type="entry name" value="Anticodon_Ia_Val"/>
    <property type="match status" value="1"/>
</dbReference>
<dbReference type="EC" id="6.1.1.9" evidence="8"/>
<dbReference type="InterPro" id="IPR014729">
    <property type="entry name" value="Rossmann-like_a/b/a_fold"/>
</dbReference>
<evidence type="ECO:0000313" key="13">
    <source>
        <dbReference type="Proteomes" id="UP001235094"/>
    </source>
</evidence>
<dbReference type="Proteomes" id="UP001235094">
    <property type="component" value="Unassembled WGS sequence"/>
</dbReference>
<feature type="short sequence motif" description="'KMSKS' region" evidence="8">
    <location>
        <begin position="588"/>
        <end position="592"/>
    </location>
</feature>
<gene>
    <name evidence="8" type="primary">valS</name>
    <name evidence="12" type="ORF">QOZ99_003192</name>
</gene>
<organism evidence="12 13">
    <name type="scientific">Ancylobacter amanitiformis</name>
    <dbReference type="NCBI Taxonomy" id="217069"/>
    <lineage>
        <taxon>Bacteria</taxon>
        <taxon>Pseudomonadati</taxon>
        <taxon>Pseudomonadota</taxon>
        <taxon>Alphaproteobacteria</taxon>
        <taxon>Hyphomicrobiales</taxon>
        <taxon>Xanthobacteraceae</taxon>
        <taxon>Ancylobacter</taxon>
    </lineage>
</organism>
<dbReference type="InterPro" id="IPR002300">
    <property type="entry name" value="aa-tRNA-synth_Ia"/>
</dbReference>
<feature type="domain" description="Valyl-tRNA synthetase tRNA-binding arm" evidence="11">
    <location>
        <begin position="877"/>
        <end position="941"/>
    </location>
</feature>
<feature type="coiled-coil region" evidence="8">
    <location>
        <begin position="875"/>
        <end position="944"/>
    </location>
</feature>
<feature type="domain" description="Methionyl/Valyl/Leucyl/Isoleucyl-tRNA synthetase anticodon-binding" evidence="10">
    <location>
        <begin position="670"/>
        <end position="819"/>
    </location>
</feature>
<evidence type="ECO:0000256" key="3">
    <source>
        <dbReference type="ARBA" id="ARBA00022741"/>
    </source>
</evidence>
<proteinExistence type="inferred from homology"/>
<dbReference type="NCBIfam" id="NF004349">
    <property type="entry name" value="PRK05729.1"/>
    <property type="match status" value="1"/>
</dbReference>
<dbReference type="PANTHER" id="PTHR11946">
    <property type="entry name" value="VALYL-TRNA SYNTHETASES"/>
    <property type="match status" value="1"/>
</dbReference>
<keyword evidence="4 8" id="KW-0067">ATP-binding</keyword>